<name>A0A2C9DD35_9HYPH</name>
<evidence type="ECO:0008006" key="4">
    <source>
        <dbReference type="Google" id="ProtNLM"/>
    </source>
</evidence>
<dbReference type="KEGG" id="hdi:HDIA_3984"/>
<accession>A0A2C9DD35</accession>
<keyword evidence="1" id="KW-1133">Transmembrane helix</keyword>
<keyword evidence="1" id="KW-0812">Transmembrane</keyword>
<feature type="transmembrane region" description="Helical" evidence="1">
    <location>
        <begin position="34"/>
        <end position="59"/>
    </location>
</feature>
<feature type="transmembrane region" description="Helical" evidence="1">
    <location>
        <begin position="109"/>
        <end position="129"/>
    </location>
</feature>
<protein>
    <recommendedName>
        <fullName evidence="4">DUF2254 domain-containing protein</fullName>
    </recommendedName>
</protein>
<feature type="transmembrane region" description="Helical" evidence="1">
    <location>
        <begin position="80"/>
        <end position="103"/>
    </location>
</feature>
<dbReference type="EMBL" id="LT960614">
    <property type="protein sequence ID" value="SON57525.1"/>
    <property type="molecule type" value="Genomic_DNA"/>
</dbReference>
<proteinExistence type="predicted"/>
<evidence type="ECO:0000313" key="3">
    <source>
        <dbReference type="Proteomes" id="UP000223606"/>
    </source>
</evidence>
<dbReference type="AlphaFoldDB" id="A0A2C9DD35"/>
<dbReference type="InterPro" id="IPR018723">
    <property type="entry name" value="DUF2254_membrane"/>
</dbReference>
<sequence length="397" mass="42704">MLSVATTIFAFAIDPLVAHYLSLQIPRAATETMLNILASSMLAVTTFSLSTMISGFSAATSNVTPRATPLVTEDRTAQNAISIFLGSFLFGVTSLVLMNLGVFGEKGSFALFVVTVVIMLWIVVTFLHWMDHLAALVRVDVTTARVERACLDAFAKWLKHPHFGGRPTEEWEPAQGFAVTGAAQGYVQHVDVGIIEAVAARNDTVIRLIVVPGSYVHSRMMVMESRDALDDGEMERLVEALTIADRRHFSNDPRFGMIVLAEVASRALSPAINDPGTAIAALAAGTRLLANWIEVSSEKVTSEPLHPHVYAPGLNADDLFDDLIRPIARDGAGLLEVAIRLQKMLGVLALAGDGAHAALARKHADAALERSLEALSLPEDKALLQEVARDAVPKTVP</sequence>
<keyword evidence="3" id="KW-1185">Reference proteome</keyword>
<dbReference type="OrthoDB" id="2955631at2"/>
<evidence type="ECO:0000313" key="2">
    <source>
        <dbReference type="EMBL" id="SON57525.1"/>
    </source>
</evidence>
<gene>
    <name evidence="2" type="ORF">HDIA_3984</name>
</gene>
<organism evidence="2 3">
    <name type="scientific">Hartmannibacter diazotrophicus</name>
    <dbReference type="NCBI Taxonomy" id="1482074"/>
    <lineage>
        <taxon>Bacteria</taxon>
        <taxon>Pseudomonadati</taxon>
        <taxon>Pseudomonadota</taxon>
        <taxon>Alphaproteobacteria</taxon>
        <taxon>Hyphomicrobiales</taxon>
        <taxon>Pleomorphomonadaceae</taxon>
        <taxon>Hartmannibacter</taxon>
    </lineage>
</organism>
<dbReference type="Proteomes" id="UP000223606">
    <property type="component" value="Chromosome 1"/>
</dbReference>
<keyword evidence="1" id="KW-0472">Membrane</keyword>
<reference evidence="3" key="1">
    <citation type="submission" date="2017-09" db="EMBL/GenBank/DDBJ databases">
        <title>Genome sequence of Nannocystis excedens DSM 71.</title>
        <authorList>
            <person name="Blom J."/>
        </authorList>
    </citation>
    <scope>NUCLEOTIDE SEQUENCE [LARGE SCALE GENOMIC DNA]</scope>
    <source>
        <strain evidence="3">type strain: E19</strain>
    </source>
</reference>
<evidence type="ECO:0000256" key="1">
    <source>
        <dbReference type="SAM" id="Phobius"/>
    </source>
</evidence>
<dbReference type="Pfam" id="PF10011">
    <property type="entry name" value="DUF2254"/>
    <property type="match status" value="1"/>
</dbReference>